<evidence type="ECO:0000256" key="1">
    <source>
        <dbReference type="PROSITE-ProRule" id="PRU00339"/>
    </source>
</evidence>
<dbReference type="SMART" id="SM00028">
    <property type="entry name" value="TPR"/>
    <property type="match status" value="4"/>
</dbReference>
<keyword evidence="2" id="KW-0472">Membrane</keyword>
<sequence>MHVLARYNKIFDLKILVSKIAFYFLLSPAFLLTNRALFTEPATEDALETGRYAEAASKYTNLCGKGCGNTDVKELVSSFETENVGDHCNRLGVAYMGLKNFKAAIRSFQLAVSCKDSSKFHSNLALAFSYDHNSKLAEIHYEKSMSLAGNDPGSFSAMLNYSIFLIKKKDFSKAEELLQEVIHHKVHLFYARLYLGYSFYQRKKFEEALSQFDQGIQENQKYPDLYLYRAYSKYQLNNLAGAEYDLNQAELLEPEFKNPKIDQLRSLIARRNQGRIR</sequence>
<gene>
    <name evidence="3" type="ORF">Lepto1489_14695</name>
</gene>
<keyword evidence="2" id="KW-1133">Transmembrane helix</keyword>
<dbReference type="InterPro" id="IPR011990">
    <property type="entry name" value="TPR-like_helical_dom_sf"/>
</dbReference>
<dbReference type="Proteomes" id="UP000663255">
    <property type="component" value="Chromosome 1"/>
</dbReference>
<dbReference type="GeneID" id="61142518"/>
<dbReference type="EMBL" id="CP043893">
    <property type="protein sequence ID" value="QOI51567.1"/>
    <property type="molecule type" value="Genomic_DNA"/>
</dbReference>
<dbReference type="PROSITE" id="PS50005">
    <property type="entry name" value="TPR"/>
    <property type="match status" value="1"/>
</dbReference>
<evidence type="ECO:0000313" key="3">
    <source>
        <dbReference type="EMBL" id="QOI51567.1"/>
    </source>
</evidence>
<proteinExistence type="predicted"/>
<protein>
    <submittedName>
        <fullName evidence="3">Tetratricopeptide repeat protein</fullName>
    </submittedName>
</protein>
<organism evidence="3 4">
    <name type="scientific">Leptospira interrogans serovar Bataviae</name>
    <dbReference type="NCBI Taxonomy" id="312175"/>
    <lineage>
        <taxon>Bacteria</taxon>
        <taxon>Pseudomonadati</taxon>
        <taxon>Spirochaetota</taxon>
        <taxon>Spirochaetia</taxon>
        <taxon>Leptospirales</taxon>
        <taxon>Leptospiraceae</taxon>
        <taxon>Leptospira</taxon>
    </lineage>
</organism>
<keyword evidence="2" id="KW-0812">Transmembrane</keyword>
<dbReference type="AlphaFoldDB" id="A0AAP9WNB5"/>
<accession>A0AAP9WNB5</accession>
<dbReference type="Gene3D" id="1.25.40.10">
    <property type="entry name" value="Tetratricopeptide repeat domain"/>
    <property type="match status" value="2"/>
</dbReference>
<dbReference type="Pfam" id="PF13432">
    <property type="entry name" value="TPR_16"/>
    <property type="match status" value="1"/>
</dbReference>
<dbReference type="SUPFAM" id="SSF48452">
    <property type="entry name" value="TPR-like"/>
    <property type="match status" value="1"/>
</dbReference>
<feature type="transmembrane region" description="Helical" evidence="2">
    <location>
        <begin position="20"/>
        <end position="38"/>
    </location>
</feature>
<evidence type="ECO:0000256" key="2">
    <source>
        <dbReference type="SAM" id="Phobius"/>
    </source>
</evidence>
<dbReference type="RefSeq" id="WP_001983198.1">
    <property type="nucleotide sequence ID" value="NZ_CP043893.1"/>
</dbReference>
<feature type="repeat" description="TPR" evidence="1">
    <location>
        <begin position="189"/>
        <end position="222"/>
    </location>
</feature>
<evidence type="ECO:0000313" key="4">
    <source>
        <dbReference type="Proteomes" id="UP000663255"/>
    </source>
</evidence>
<name>A0AAP9WNB5_LEPIR</name>
<keyword evidence="1" id="KW-0802">TPR repeat</keyword>
<reference evidence="3" key="1">
    <citation type="submission" date="2019-09" db="EMBL/GenBank/DDBJ databases">
        <title>Comparative Genomics of Leptospira interrogans Reveals Genome Plasticity - A Common Adaptive Strategy for Survival in Various Hosts.</title>
        <authorList>
            <person name="Ramli S.R."/>
            <person name="Bunk B."/>
            <person name="Goris M."/>
            <person name="Bhuju S."/>
            <person name="Jarek M."/>
            <person name="Sproer C."/>
            <person name="Mustakim S."/>
            <person name="Strommenger B."/>
            <person name="Pessler F."/>
        </authorList>
    </citation>
    <scope>NUCLEOTIDE SEQUENCE</scope>
    <source>
        <strain evidence="3">1489</strain>
    </source>
</reference>
<dbReference type="PANTHER" id="PTHR12558:SF13">
    <property type="entry name" value="CELL DIVISION CYCLE PROTEIN 27 HOMOLOG"/>
    <property type="match status" value="1"/>
</dbReference>
<dbReference type="InterPro" id="IPR019734">
    <property type="entry name" value="TPR_rpt"/>
</dbReference>
<dbReference type="PANTHER" id="PTHR12558">
    <property type="entry name" value="CELL DIVISION CYCLE 16,23,27"/>
    <property type="match status" value="1"/>
</dbReference>